<dbReference type="CDD" id="cd01990">
    <property type="entry name" value="LarE-like"/>
    <property type="match status" value="1"/>
</dbReference>
<dbReference type="NCBIfam" id="TIGR00268">
    <property type="entry name" value="ATP-dependent sacrificial sulfur transferase LarE"/>
    <property type="match status" value="1"/>
</dbReference>
<gene>
    <name evidence="3" type="ORF">JETT_2632</name>
</gene>
<comment type="caution">
    <text evidence="3">The sequence shown here is derived from an EMBL/GenBank/DDBJ whole genome shotgun (WGS) entry which is preliminary data.</text>
</comment>
<dbReference type="Proteomes" id="UP000319783">
    <property type="component" value="Unassembled WGS sequence"/>
</dbReference>
<organism evidence="3 4">
    <name type="scientific">Candidatus Jettenia ecosi</name>
    <dbReference type="NCBI Taxonomy" id="2494326"/>
    <lineage>
        <taxon>Bacteria</taxon>
        <taxon>Pseudomonadati</taxon>
        <taxon>Planctomycetota</taxon>
        <taxon>Candidatus Brocadiia</taxon>
        <taxon>Candidatus Brocadiales</taxon>
        <taxon>Candidatus Brocadiaceae</taxon>
        <taxon>Candidatus Jettenia</taxon>
    </lineage>
</organism>
<feature type="domain" description="NAD/GMP synthase" evidence="2">
    <location>
        <begin position="10"/>
        <end position="83"/>
    </location>
</feature>
<evidence type="ECO:0000256" key="1">
    <source>
        <dbReference type="PIRSR" id="PIRSR006661-1"/>
    </source>
</evidence>
<sequence length="281" mass="31588">MLLMDIREKLKILQDTVKTLESVVVAFSGGVDSSLVAKVCYDVLGEKAIAVTARSETYPAYEYEEAKKIAKEIGIPHMTIDTSELGIEGFANNPPNRCYFCKSELFGKLKEIAKEKGYKNVADGANLDDTGEHRPGLDAAREIGVRSPLKESGLRKADIRQISKYLNLSNWDKPSYACMSSRFPYGQTITEEKISLVAAAENYLRSIGLRQFRVRHHDTIARIEVLPEDIPALLQDDTRKEIVKKFKEIGYKYVTLDMEGYRSGSMNEVLNTIETGINHKK</sequence>
<evidence type="ECO:0000259" key="2">
    <source>
        <dbReference type="Pfam" id="PF02540"/>
    </source>
</evidence>
<dbReference type="GO" id="GO:0006163">
    <property type="term" value="P:purine nucleotide metabolic process"/>
    <property type="evidence" value="ECO:0007669"/>
    <property type="project" value="UniProtKB-ARBA"/>
</dbReference>
<dbReference type="InterPro" id="IPR022310">
    <property type="entry name" value="NAD/GMP_synthase"/>
</dbReference>
<name>A0A533QEJ7_9BACT</name>
<dbReference type="GO" id="GO:0016783">
    <property type="term" value="F:sulfurtransferase activity"/>
    <property type="evidence" value="ECO:0007669"/>
    <property type="project" value="InterPro"/>
</dbReference>
<dbReference type="InterPro" id="IPR014729">
    <property type="entry name" value="Rossmann-like_a/b/a_fold"/>
</dbReference>
<dbReference type="PANTHER" id="PTHR43169:SF2">
    <property type="entry name" value="NAD_GMP SYNTHASE DOMAIN-CONTAINING PROTEIN"/>
    <property type="match status" value="1"/>
</dbReference>
<dbReference type="InterPro" id="IPR005232">
    <property type="entry name" value="LarE"/>
</dbReference>
<dbReference type="InterPro" id="IPR052188">
    <property type="entry name" value="Ni-pincer_cofactor_biosynth"/>
</dbReference>
<dbReference type="PANTHER" id="PTHR43169">
    <property type="entry name" value="EXSB FAMILY PROTEIN"/>
    <property type="match status" value="1"/>
</dbReference>
<proteinExistence type="predicted"/>
<protein>
    <submittedName>
        <fullName evidence="3">ATP-utilizing enzyme of the PP-loop superfamily</fullName>
    </submittedName>
</protein>
<accession>A0A533QEJ7</accession>
<evidence type="ECO:0000313" key="4">
    <source>
        <dbReference type="Proteomes" id="UP000319783"/>
    </source>
</evidence>
<evidence type="ECO:0000313" key="3">
    <source>
        <dbReference type="EMBL" id="TLD41111.1"/>
    </source>
</evidence>
<dbReference type="EMBL" id="SULG01000062">
    <property type="protein sequence ID" value="TLD41111.1"/>
    <property type="molecule type" value="Genomic_DNA"/>
</dbReference>
<dbReference type="AlphaFoldDB" id="A0A533QEJ7"/>
<dbReference type="SUPFAM" id="SSF52402">
    <property type="entry name" value="Adenine nucleotide alpha hydrolases-like"/>
    <property type="match status" value="1"/>
</dbReference>
<feature type="active site" description="Nucleophile and sulfur donor" evidence="1">
    <location>
        <position position="178"/>
    </location>
</feature>
<dbReference type="Pfam" id="PF02540">
    <property type="entry name" value="NAD_synthase"/>
    <property type="match status" value="1"/>
</dbReference>
<dbReference type="Gene3D" id="3.40.50.620">
    <property type="entry name" value="HUPs"/>
    <property type="match status" value="1"/>
</dbReference>
<dbReference type="PIRSF" id="PIRSF006661">
    <property type="entry name" value="PP-lp_UCP006661"/>
    <property type="match status" value="1"/>
</dbReference>
<reference evidence="3 4" key="1">
    <citation type="submission" date="2019-04" db="EMBL/GenBank/DDBJ databases">
        <title>Genome of a novel bacterium Candidatus Jettenia ecosi reconstructed from metagenome of an anammox bioreactor.</title>
        <authorList>
            <person name="Mardanov A.V."/>
            <person name="Beletsky A.V."/>
            <person name="Ravin N.V."/>
            <person name="Botchkova E.A."/>
            <person name="Litti Y.V."/>
            <person name="Nozhevnikova A.N."/>
        </authorList>
    </citation>
    <scope>NUCLEOTIDE SEQUENCE [LARGE SCALE GENOMIC DNA]</scope>
    <source>
        <strain evidence="3">J2</strain>
    </source>
</reference>